<sequence length="32" mass="3812">MSMLFCIFLSTDTIAIFSLVYVKTFIFDFYFS</sequence>
<name>A0A8S5RNK9_9VIRU</name>
<dbReference type="EMBL" id="BK059130">
    <property type="protein sequence ID" value="DAE32936.1"/>
    <property type="molecule type" value="Genomic_DNA"/>
</dbReference>
<evidence type="ECO:0000313" key="1">
    <source>
        <dbReference type="EMBL" id="DAE32936.1"/>
    </source>
</evidence>
<reference evidence="1" key="1">
    <citation type="journal article" date="2021" name="Proc. Natl. Acad. Sci. U.S.A.">
        <title>A Catalog of Tens of Thousands of Viruses from Human Metagenomes Reveals Hidden Associations with Chronic Diseases.</title>
        <authorList>
            <person name="Tisza M.J."/>
            <person name="Buck C.B."/>
        </authorList>
    </citation>
    <scope>NUCLEOTIDE SEQUENCE</scope>
    <source>
        <strain evidence="1">CtBS918</strain>
    </source>
</reference>
<proteinExistence type="predicted"/>
<accession>A0A8S5RNK9</accession>
<protein>
    <submittedName>
        <fullName evidence="1">Uncharacterized protein</fullName>
    </submittedName>
</protein>
<organism evidence="1">
    <name type="scientific">virus sp. ctBS918</name>
    <dbReference type="NCBI Taxonomy" id="2825807"/>
    <lineage>
        <taxon>Viruses</taxon>
    </lineage>
</organism>